<name>A0A0B5BEU1_9BACT</name>
<organism evidence="2 3">
    <name type="scientific">Geobacter pickeringii</name>
    <dbReference type="NCBI Taxonomy" id="345632"/>
    <lineage>
        <taxon>Bacteria</taxon>
        <taxon>Pseudomonadati</taxon>
        <taxon>Thermodesulfobacteriota</taxon>
        <taxon>Desulfuromonadia</taxon>
        <taxon>Geobacterales</taxon>
        <taxon>Geobacteraceae</taxon>
        <taxon>Geobacter</taxon>
    </lineage>
</organism>
<dbReference type="InterPro" id="IPR036280">
    <property type="entry name" value="Multihaem_cyt_sf"/>
</dbReference>
<dbReference type="NCBIfam" id="TIGR01904">
    <property type="entry name" value="GSu_C4xC__C2xCH"/>
    <property type="match status" value="5"/>
</dbReference>
<proteinExistence type="predicted"/>
<dbReference type="Proteomes" id="UP000057609">
    <property type="component" value="Chromosome"/>
</dbReference>
<keyword evidence="3" id="KW-1185">Reference proteome</keyword>
<dbReference type="SUPFAM" id="SSF48695">
    <property type="entry name" value="Multiheme cytochromes"/>
    <property type="match status" value="4"/>
</dbReference>
<dbReference type="EMBL" id="CP009788">
    <property type="protein sequence ID" value="AJE04967.1"/>
    <property type="molecule type" value="Genomic_DNA"/>
</dbReference>
<dbReference type="HOGENOM" id="CLU_013249_0_0_7"/>
<feature type="signal peptide" evidence="1">
    <location>
        <begin position="1"/>
        <end position="30"/>
    </location>
</feature>
<reference evidence="2 3" key="1">
    <citation type="journal article" date="2015" name="Genome Announc.">
        <title>Complete Genome of Geobacter pickeringii G13T, a Metal-Reducing Isolate from Sedimentary Kaolin Deposits.</title>
        <authorList>
            <person name="Badalamenti J.P."/>
            <person name="Bond D.R."/>
        </authorList>
    </citation>
    <scope>NUCLEOTIDE SEQUENCE [LARGE SCALE GENOMIC DNA]</scope>
    <source>
        <strain evidence="2 3">G13</strain>
    </source>
</reference>
<protein>
    <submittedName>
        <fullName evidence="2">Uncharacterized protein</fullName>
    </submittedName>
</protein>
<evidence type="ECO:0000313" key="2">
    <source>
        <dbReference type="EMBL" id="AJE04967.1"/>
    </source>
</evidence>
<sequence>MKCDAFGRARIISVLALAVLACLAPMSAQAIQCYQCHGTAATSDYRPVDATYRNLTTGGFLGSHRTHMATGATPTTCTPCHGGRVSTYTTSHRNGFINLTSNIKGSPAKGVYSKGTSFAQSATPTLGTCSSVNCHFESATPAWSTTPFAAPADCNKCHGAAPADGGHPAASGAGKKHGDYYGLTTSSCIKCHPDHTAEATPFAHATSAGKRGLLVQFTTAPNGGAGAYGGTVSYPNYLPSQSPPRNGSCRGLYCHSNGNRSFAPYTSNTTATWGGSLTCTGCHGGNAASGSVIATGKHRNHIDPSLNVSLGTGNGLGCVQCHAKTVSNDTTIGTRTNHVNKFKDYSGAMAYGPSHYDTTAKQCTNIYCHSNGNPGALVFVSMTSSKLWTGNATLGCNGCHGRSNPNTGAPDYANGGIGSTTANNHAKHVAMLGIADSTGCYVCHRKTVAASTANRMRNYSTLHMSGAPNVAFNSTRAGVSATWTSGTATCTNVTCHSNGRGTYQSPQWGQSDNCGFCHPIASLGGAHAKHLDLTKTPVFYTFTANRSSGDDTTGKYYFGCSNCHPLTNSNHTSGTIVLDFRPTTTGISTLKAKNSATITAFGPVGTANGGTSGTSGSSVVCAGVYCHSNGYASNMVYASTPNWYGGSFTDRCASCHGNSPNSTIAGSPAHYNTNFLGTGVAYGHFVGIHYSDIFNGAAGEMTAGTGASNSHGNSSYSTTINCNICHNLTVTSPRNDSNVVCKTCHYSGNTIGALVGNNAAIANKANHVSGQVNVAFSAVAVLSKAQVRSGAVNGAPYNTVWTRQTGYKVSGADDLAQNALNTTTMWNSGTKTCSNVACHNGQSVKWTDTGGVTTCASCHTDM</sequence>
<dbReference type="Pfam" id="PF09698">
    <property type="entry name" value="GSu_C4xC__C2xCH"/>
    <property type="match status" value="4"/>
</dbReference>
<feature type="chain" id="PRO_5002113668" evidence="1">
    <location>
        <begin position="31"/>
        <end position="862"/>
    </location>
</feature>
<evidence type="ECO:0000256" key="1">
    <source>
        <dbReference type="SAM" id="SignalP"/>
    </source>
</evidence>
<dbReference type="InterPro" id="IPR010176">
    <property type="entry name" value="C4xCH_C2xCH_motif_GEOSU"/>
</dbReference>
<dbReference type="PROSITE" id="PS51257">
    <property type="entry name" value="PROKAR_LIPOPROTEIN"/>
    <property type="match status" value="1"/>
</dbReference>
<accession>A0A0B5BEU1</accession>
<evidence type="ECO:0000313" key="3">
    <source>
        <dbReference type="Proteomes" id="UP000057609"/>
    </source>
</evidence>
<dbReference type="AlphaFoldDB" id="A0A0B5BEU1"/>
<dbReference type="KEGG" id="gpi:GPICK_15940"/>
<keyword evidence="1" id="KW-0732">Signal</keyword>
<gene>
    <name evidence="2" type="ORF">GPICK_15940</name>
</gene>